<dbReference type="InterPro" id="IPR001482">
    <property type="entry name" value="T2SS/T4SS_dom"/>
</dbReference>
<dbReference type="EMBL" id="LR134418">
    <property type="protein sequence ID" value="VEH84639.1"/>
    <property type="molecule type" value="Genomic_DNA"/>
</dbReference>
<dbReference type="SUPFAM" id="SSF52540">
    <property type="entry name" value="P-loop containing nucleoside triphosphate hydrolases"/>
    <property type="match status" value="1"/>
</dbReference>
<dbReference type="Gene3D" id="3.30.450.90">
    <property type="match status" value="1"/>
</dbReference>
<dbReference type="PANTHER" id="PTHR30486">
    <property type="entry name" value="TWITCHING MOTILITY PROTEIN PILT"/>
    <property type="match status" value="1"/>
</dbReference>
<dbReference type="OrthoDB" id="9804785at2"/>
<evidence type="ECO:0000256" key="1">
    <source>
        <dbReference type="ARBA" id="ARBA00006611"/>
    </source>
</evidence>
<evidence type="ECO:0000313" key="6">
    <source>
        <dbReference type="Proteomes" id="UP000281170"/>
    </source>
</evidence>
<evidence type="ECO:0000313" key="3">
    <source>
        <dbReference type="EMBL" id="KTC65540.1"/>
    </source>
</evidence>
<dbReference type="NCBIfam" id="TIGR01420">
    <property type="entry name" value="pilT_fam"/>
    <property type="match status" value="1"/>
</dbReference>
<organism evidence="3 5">
    <name type="scientific">Legionella adelaidensis</name>
    <dbReference type="NCBI Taxonomy" id="45056"/>
    <lineage>
        <taxon>Bacteria</taxon>
        <taxon>Pseudomonadati</taxon>
        <taxon>Pseudomonadota</taxon>
        <taxon>Gammaproteobacteria</taxon>
        <taxon>Legionellales</taxon>
        <taxon>Legionellaceae</taxon>
        <taxon>Legionella</taxon>
    </lineage>
</organism>
<dbReference type="GO" id="GO:0005524">
    <property type="term" value="F:ATP binding"/>
    <property type="evidence" value="ECO:0007669"/>
    <property type="project" value="InterPro"/>
</dbReference>
<feature type="domain" description="Bacterial type II secretion system protein E" evidence="2">
    <location>
        <begin position="193"/>
        <end position="207"/>
    </location>
</feature>
<comment type="similarity">
    <text evidence="1">Belongs to the GSP E family.</text>
</comment>
<dbReference type="STRING" id="45056.Lade_0198"/>
<keyword evidence="5" id="KW-1185">Reference proteome</keyword>
<dbReference type="InterPro" id="IPR050921">
    <property type="entry name" value="T4SS_GSP_E_ATPase"/>
</dbReference>
<sequence>MDIIPFLKLMADKGASDLFFSVGIPPHIKIEGITAPVGKAPIHSQQMIEIANSMMNDSQQKEFAGTMELNMGLSVEGIGRYRINVFRQKGEVAMVIRYIKGEIPSIENLNLPPILKTIVMEQRGLVLVVGATSSGKSTTLASMIDYRNENYCGHILTIEDPIEYLHQHKKSIVDQREVGIDTQTYGNALKNAMREAPDVILIGEIRDKDTMKHGLAYAETGHLCLSTLHANNSNQTMDRIINFFPEEARQQLLLDLSLNLRAIISLRLIPGLAAKRVPAVEVLLNTPYISDLIEKGKIEEVKEVMSKSTEQGMQTFDQALFDLYKNGKISKENAIYYADSKNNVGLKIRLSEEGNFDQDSDLTIQSDDIDKFK</sequence>
<reference evidence="3 5" key="1">
    <citation type="submission" date="2015-11" db="EMBL/GenBank/DDBJ databases">
        <title>Identification of large and diverse effector repertoires of 38 Legionella species.</title>
        <authorList>
            <person name="Burstein D."/>
            <person name="Amaro F."/>
            <person name="Zusman T."/>
            <person name="Lifshitz Z."/>
            <person name="Cohen O."/>
            <person name="Gilbert J.A."/>
            <person name="Pupko T."/>
            <person name="Shuman H.A."/>
            <person name="Segal G."/>
        </authorList>
    </citation>
    <scope>NUCLEOTIDE SEQUENCE [LARGE SCALE GENOMIC DNA]</scope>
    <source>
        <strain evidence="3 5">1762-AUS-E</strain>
    </source>
</reference>
<dbReference type="EMBL" id="LNKA01000001">
    <property type="protein sequence ID" value="KTC65540.1"/>
    <property type="molecule type" value="Genomic_DNA"/>
</dbReference>
<dbReference type="Proteomes" id="UP000281170">
    <property type="component" value="Plasmid 9"/>
</dbReference>
<keyword evidence="4" id="KW-0614">Plasmid</keyword>
<protein>
    <submittedName>
        <fullName evidence="3 4">Type II secretion system protein</fullName>
    </submittedName>
</protein>
<evidence type="ECO:0000313" key="5">
    <source>
        <dbReference type="Proteomes" id="UP000054859"/>
    </source>
</evidence>
<dbReference type="PATRIC" id="fig|45056.6.peg.202"/>
<dbReference type="AlphaFoldDB" id="A0A0W0R3A3"/>
<dbReference type="RefSeq" id="WP_058461294.1">
    <property type="nucleotide sequence ID" value="NZ_CAAAHS010000003.1"/>
</dbReference>
<proteinExistence type="inferred from homology"/>
<dbReference type="PROSITE" id="PS00662">
    <property type="entry name" value="T2SP_E"/>
    <property type="match status" value="1"/>
</dbReference>
<dbReference type="InterPro" id="IPR027417">
    <property type="entry name" value="P-loop_NTPase"/>
</dbReference>
<reference evidence="4 6" key="2">
    <citation type="submission" date="2018-12" db="EMBL/GenBank/DDBJ databases">
        <authorList>
            <consortium name="Pathogen Informatics"/>
        </authorList>
    </citation>
    <scope>NUCLEOTIDE SEQUENCE [LARGE SCALE GENOMIC DNA]</scope>
    <source>
        <strain evidence="4 6">NCTC12735</strain>
        <plasmid evidence="6">9</plasmid>
    </source>
</reference>
<dbReference type="CDD" id="cd01131">
    <property type="entry name" value="PilT"/>
    <property type="match status" value="1"/>
</dbReference>
<dbReference type="Pfam" id="PF00437">
    <property type="entry name" value="T2SSE"/>
    <property type="match status" value="1"/>
</dbReference>
<dbReference type="Proteomes" id="UP000054859">
    <property type="component" value="Unassembled WGS sequence"/>
</dbReference>
<dbReference type="GO" id="GO:0016887">
    <property type="term" value="F:ATP hydrolysis activity"/>
    <property type="evidence" value="ECO:0007669"/>
    <property type="project" value="InterPro"/>
</dbReference>
<name>A0A0W0R3A3_9GAMM</name>
<dbReference type="KEGG" id="ladl:NCTC12735_00246"/>
<evidence type="ECO:0000313" key="4">
    <source>
        <dbReference type="EMBL" id="VEH84639.1"/>
    </source>
</evidence>
<gene>
    <name evidence="3" type="primary">uptC</name>
    <name evidence="4" type="synonym">pilT</name>
    <name evidence="3" type="ORF">Lade_0198</name>
    <name evidence="4" type="ORF">NCTC12735_00246</name>
</gene>
<accession>A0A0W0R3A3</accession>
<evidence type="ECO:0000259" key="2">
    <source>
        <dbReference type="PROSITE" id="PS00662"/>
    </source>
</evidence>
<dbReference type="Gene3D" id="3.40.50.300">
    <property type="entry name" value="P-loop containing nucleotide triphosphate hydrolases"/>
    <property type="match status" value="1"/>
</dbReference>
<dbReference type="InterPro" id="IPR006321">
    <property type="entry name" value="PilT/PilU"/>
</dbReference>
<dbReference type="PANTHER" id="PTHR30486:SF12">
    <property type="entry name" value="TYPE IV PILUS ATPASE PILU"/>
    <property type="match status" value="1"/>
</dbReference>
<geneLocation type="plasmid" evidence="4 6">
    <name>9</name>
</geneLocation>